<accession>A0A9K3PK13</accession>
<dbReference type="GO" id="GO:0032264">
    <property type="term" value="P:IMP salvage"/>
    <property type="evidence" value="ECO:0007669"/>
    <property type="project" value="InterPro"/>
</dbReference>
<dbReference type="InterPro" id="IPR006329">
    <property type="entry name" value="AMPD"/>
</dbReference>
<dbReference type="AlphaFoldDB" id="A0A9K3PK13"/>
<proteinExistence type="inferred from homology"/>
<reference evidence="3" key="2">
    <citation type="submission" date="2021-04" db="EMBL/GenBank/DDBJ databases">
        <authorList>
            <person name="Podell S."/>
        </authorList>
    </citation>
    <scope>NUCLEOTIDE SEQUENCE</scope>
    <source>
        <strain evidence="3">Hildebrandi</strain>
    </source>
</reference>
<organism evidence="3 4">
    <name type="scientific">Nitzschia inconspicua</name>
    <dbReference type="NCBI Taxonomy" id="303405"/>
    <lineage>
        <taxon>Eukaryota</taxon>
        <taxon>Sar</taxon>
        <taxon>Stramenopiles</taxon>
        <taxon>Ochrophyta</taxon>
        <taxon>Bacillariophyta</taxon>
        <taxon>Bacillariophyceae</taxon>
        <taxon>Bacillariophycidae</taxon>
        <taxon>Bacillariales</taxon>
        <taxon>Bacillariaceae</taxon>
        <taxon>Nitzschia</taxon>
    </lineage>
</organism>
<evidence type="ECO:0000256" key="2">
    <source>
        <dbReference type="SAM" id="MobiDB-lite"/>
    </source>
</evidence>
<keyword evidence="4" id="KW-1185">Reference proteome</keyword>
<reference evidence="3" key="1">
    <citation type="journal article" date="2021" name="Sci. Rep.">
        <title>Diploid genomic architecture of Nitzschia inconspicua, an elite biomass production diatom.</title>
        <authorList>
            <person name="Oliver A."/>
            <person name="Podell S."/>
            <person name="Pinowska A."/>
            <person name="Traller J.C."/>
            <person name="Smith S.R."/>
            <person name="McClure R."/>
            <person name="Beliaev A."/>
            <person name="Bohutskyi P."/>
            <person name="Hill E.A."/>
            <person name="Rabines A."/>
            <person name="Zheng H."/>
            <person name="Allen L.Z."/>
            <person name="Kuo A."/>
            <person name="Grigoriev I.V."/>
            <person name="Allen A.E."/>
            <person name="Hazlebeck D."/>
            <person name="Allen E.E."/>
        </authorList>
    </citation>
    <scope>NUCLEOTIDE SEQUENCE</scope>
    <source>
        <strain evidence="3">Hildebrandi</strain>
    </source>
</reference>
<evidence type="ECO:0000256" key="1">
    <source>
        <dbReference type="ARBA" id="ARBA00006676"/>
    </source>
</evidence>
<feature type="region of interest" description="Disordered" evidence="2">
    <location>
        <begin position="1"/>
        <end position="92"/>
    </location>
</feature>
<dbReference type="GO" id="GO:0046033">
    <property type="term" value="P:AMP metabolic process"/>
    <property type="evidence" value="ECO:0007669"/>
    <property type="project" value="TreeGrafter"/>
</dbReference>
<dbReference type="GO" id="GO:0005829">
    <property type="term" value="C:cytosol"/>
    <property type="evidence" value="ECO:0007669"/>
    <property type="project" value="TreeGrafter"/>
</dbReference>
<feature type="compositionally biased region" description="Polar residues" evidence="2">
    <location>
        <begin position="31"/>
        <end position="40"/>
    </location>
</feature>
<gene>
    <name evidence="3" type="ORF">IV203_012213</name>
</gene>
<evidence type="ECO:0000313" key="4">
    <source>
        <dbReference type="Proteomes" id="UP000693970"/>
    </source>
</evidence>
<feature type="compositionally biased region" description="Polar residues" evidence="2">
    <location>
        <begin position="1"/>
        <end position="14"/>
    </location>
</feature>
<dbReference type="Proteomes" id="UP000693970">
    <property type="component" value="Unassembled WGS sequence"/>
</dbReference>
<dbReference type="EMBL" id="JAGRRH010000019">
    <property type="protein sequence ID" value="KAG7349616.1"/>
    <property type="molecule type" value="Genomic_DNA"/>
</dbReference>
<dbReference type="Pfam" id="PF19326">
    <property type="entry name" value="AMP_deaminase"/>
    <property type="match status" value="1"/>
</dbReference>
<comment type="similarity">
    <text evidence="1">Belongs to the metallo-dependent hydrolases superfamily. Adenosine and AMP deaminases family.</text>
</comment>
<evidence type="ECO:0000313" key="3">
    <source>
        <dbReference type="EMBL" id="KAG7349616.1"/>
    </source>
</evidence>
<dbReference type="OrthoDB" id="1723809at2759"/>
<dbReference type="GO" id="GO:0003876">
    <property type="term" value="F:AMP deaminase activity"/>
    <property type="evidence" value="ECO:0007669"/>
    <property type="project" value="InterPro"/>
</dbReference>
<dbReference type="PANTHER" id="PTHR11359">
    <property type="entry name" value="AMP DEAMINASE"/>
    <property type="match status" value="1"/>
</dbReference>
<name>A0A9K3PK13_9STRA</name>
<comment type="caution">
    <text evidence="3">The sequence shown here is derived from an EMBL/GenBank/DDBJ whole genome shotgun (WGS) entry which is preliminary data.</text>
</comment>
<protein>
    <submittedName>
        <fullName evidence="3">Adenosine deaminase</fullName>
    </submittedName>
</protein>
<dbReference type="PANTHER" id="PTHR11359:SF0">
    <property type="entry name" value="AMP DEAMINASE"/>
    <property type="match status" value="1"/>
</dbReference>
<sequence length="731" mass="83831">MSSVNGDQPANYYNQGGPPDPISYLRRLSNGEDQYLQQRTDSADDDDEYFLNESDGDQKPPAAKRRKSTKSSPTEEPPARERPQPGQAWPHRENLSFTRSLIFYGTGAVTHEHERACKNIVECRQLRQKYFGSEGSKIANPDVLQESDLRFVLGEDGVMEVYQASDVGRKNNLSTVPNVEEFSKDYHRMVEMVNEGFMRSYCFQRLQLLSSAFRTHVTMNGPTESLEQGNLLGTDFYRTMKIDNHIHAAGAPSAKQFVSFVRNKLEKENDTIVSKDGKTLGQVFKEAGLDKDHLTIDAFNVLADYSVYQRFDNFNAKYSPFRMADMRRIFLKSTNFNGGRYFAELLKIVLNRHETSKGHVSGVEMRLSIYGMEREEWFELADWMLKDWGGDFPGTMISPSNRWMIQVPRLWRIFRMKPGKDGSGFNEMLENIFTPMFEATLYPDKHPKLAEALKHIVGFDSVDDEGAAEESCNCQRPHLWTTPKNPAYWWQLYFLWANLEVLNSLRKARGLNTIAFRPHAGETGNPMNLACTYMLCESIAHGINLDMQVSLQYLYYLDQVGLSTSPLSNNFLFRKMADSPFLKFFRRGLNITLSTDDPLLFHMSDDPLLEEYSVARATFDLSMTDMMEIARNSVLQSGFEEDFKEKYLGKDYRKGVTFCDEQLTHVPLIRAKFRAEHLAIEHMFCALIAAGKGKAVLQEMKTQFGLARDAHRNVLFDNFEEVPLFPEQGQL</sequence>